<evidence type="ECO:0000256" key="3">
    <source>
        <dbReference type="ARBA" id="ARBA00022795"/>
    </source>
</evidence>
<evidence type="ECO:0000256" key="4">
    <source>
        <dbReference type="ARBA" id="ARBA00022845"/>
    </source>
</evidence>
<evidence type="ECO:0000256" key="2">
    <source>
        <dbReference type="ARBA" id="ARBA00022491"/>
    </source>
</evidence>
<dbReference type="NCBIfam" id="TIGR00202">
    <property type="entry name" value="csrA"/>
    <property type="match status" value="1"/>
</dbReference>
<dbReference type="InterPro" id="IPR003751">
    <property type="entry name" value="CsrA"/>
</dbReference>
<dbReference type="PANTHER" id="PTHR34984">
    <property type="entry name" value="CARBON STORAGE REGULATOR"/>
    <property type="match status" value="1"/>
</dbReference>
<dbReference type="GO" id="GO:0006109">
    <property type="term" value="P:regulation of carbohydrate metabolic process"/>
    <property type="evidence" value="ECO:0007669"/>
    <property type="project" value="InterPro"/>
</dbReference>
<comment type="similarity">
    <text evidence="6">Belongs to the CsrA/RsmA family.</text>
</comment>
<comment type="subunit">
    <text evidence="6">Homodimer; the beta-strands of each monomer intercalate to form a hydrophobic core, while the alpha-helices form wings that extend away from the core.</text>
</comment>
<dbReference type="GO" id="GO:0048027">
    <property type="term" value="F:mRNA 5'-UTR binding"/>
    <property type="evidence" value="ECO:0007669"/>
    <property type="project" value="UniProtKB-UniRule"/>
</dbReference>
<organism evidence="7 8">
    <name type="scientific">Thermodesulfitimonas autotrophica</name>
    <dbReference type="NCBI Taxonomy" id="1894989"/>
    <lineage>
        <taxon>Bacteria</taxon>
        <taxon>Bacillati</taxon>
        <taxon>Bacillota</taxon>
        <taxon>Clostridia</taxon>
        <taxon>Thermoanaerobacterales</taxon>
        <taxon>Thermoanaerobacteraceae</taxon>
        <taxon>Thermodesulfitimonas</taxon>
    </lineage>
</organism>
<evidence type="ECO:0000313" key="7">
    <source>
        <dbReference type="EMBL" id="RPF42895.1"/>
    </source>
</evidence>
<dbReference type="OrthoDB" id="9809061at2"/>
<keyword evidence="5 6" id="KW-0694">RNA-binding</keyword>
<dbReference type="EMBL" id="RKRE01000003">
    <property type="protein sequence ID" value="RPF42895.1"/>
    <property type="molecule type" value="Genomic_DNA"/>
</dbReference>
<protein>
    <recommendedName>
        <fullName evidence="6">Translational regulator CsrA</fullName>
    </recommendedName>
</protein>
<keyword evidence="1 6" id="KW-0963">Cytoplasm</keyword>
<reference evidence="7 8" key="1">
    <citation type="submission" date="2018-11" db="EMBL/GenBank/DDBJ databases">
        <title>Genomic Encyclopedia of Type Strains, Phase IV (KMG-IV): sequencing the most valuable type-strain genomes for metagenomic binning, comparative biology and taxonomic classification.</title>
        <authorList>
            <person name="Goeker M."/>
        </authorList>
    </citation>
    <scope>NUCLEOTIDE SEQUENCE [LARGE SCALE GENOMIC DNA]</scope>
    <source>
        <strain evidence="7 8">DSM 102936</strain>
    </source>
</reference>
<dbReference type="GO" id="GO:0005829">
    <property type="term" value="C:cytosol"/>
    <property type="evidence" value="ECO:0007669"/>
    <property type="project" value="TreeGrafter"/>
</dbReference>
<keyword evidence="8" id="KW-1185">Reference proteome</keyword>
<dbReference type="GO" id="GO:1902208">
    <property type="term" value="P:regulation of bacterial-type flagellum assembly"/>
    <property type="evidence" value="ECO:0007669"/>
    <property type="project" value="UniProtKB-UniRule"/>
</dbReference>
<evidence type="ECO:0000256" key="1">
    <source>
        <dbReference type="ARBA" id="ARBA00022490"/>
    </source>
</evidence>
<keyword evidence="2 6" id="KW-0678">Repressor</keyword>
<dbReference type="GO" id="GO:0006402">
    <property type="term" value="P:mRNA catabolic process"/>
    <property type="evidence" value="ECO:0007669"/>
    <property type="project" value="InterPro"/>
</dbReference>
<dbReference type="PANTHER" id="PTHR34984:SF1">
    <property type="entry name" value="CARBON STORAGE REGULATOR"/>
    <property type="match status" value="1"/>
</dbReference>
<keyword evidence="3 6" id="KW-1005">Bacterial flagellum biogenesis</keyword>
<dbReference type="InterPro" id="IPR036107">
    <property type="entry name" value="CsrA_sf"/>
</dbReference>
<dbReference type="GO" id="GO:0044781">
    <property type="term" value="P:bacterial-type flagellum organization"/>
    <property type="evidence" value="ECO:0007669"/>
    <property type="project" value="UniProtKB-KW"/>
</dbReference>
<dbReference type="Gene3D" id="2.60.40.4380">
    <property type="entry name" value="Translational regulator CsrA"/>
    <property type="match status" value="1"/>
</dbReference>
<dbReference type="Proteomes" id="UP000282654">
    <property type="component" value="Unassembled WGS sequence"/>
</dbReference>
<comment type="function">
    <text evidence="6">A translational regulator that binds mRNA to regulate translation initiation and/or mRNA stability. Usually binds in the 5'-UTR at or near the Shine-Dalgarno sequence preventing ribosome-binding, thus repressing translation. Its main target seems to be the major flagellin gene, while its function is anatagonized by FliW.</text>
</comment>
<dbReference type="Pfam" id="PF02599">
    <property type="entry name" value="CsrA"/>
    <property type="match status" value="1"/>
</dbReference>
<dbReference type="RefSeq" id="WP_123931588.1">
    <property type="nucleotide sequence ID" value="NZ_RKRE01000003.1"/>
</dbReference>
<comment type="caution">
    <text evidence="7">The sequence shown here is derived from an EMBL/GenBank/DDBJ whole genome shotgun (WGS) entry which is preliminary data.</text>
</comment>
<accession>A0A3N5BB19</accession>
<name>A0A3N5BB19_9THEO</name>
<dbReference type="GO" id="GO:0045947">
    <property type="term" value="P:negative regulation of translational initiation"/>
    <property type="evidence" value="ECO:0007669"/>
    <property type="project" value="UniProtKB-UniRule"/>
</dbReference>
<evidence type="ECO:0000256" key="5">
    <source>
        <dbReference type="ARBA" id="ARBA00022884"/>
    </source>
</evidence>
<dbReference type="AlphaFoldDB" id="A0A3N5BB19"/>
<dbReference type="HAMAP" id="MF_00167">
    <property type="entry name" value="CsrA"/>
    <property type="match status" value="1"/>
</dbReference>
<proteinExistence type="inferred from homology"/>
<evidence type="ECO:0000313" key="8">
    <source>
        <dbReference type="Proteomes" id="UP000282654"/>
    </source>
</evidence>
<dbReference type="FunFam" id="2.60.40.4380:FF:000002">
    <property type="entry name" value="Translational regulator CsrA"/>
    <property type="match status" value="1"/>
</dbReference>
<comment type="subcellular location">
    <subcellularLocation>
        <location evidence="6">Cytoplasm</location>
    </subcellularLocation>
</comment>
<dbReference type="NCBIfam" id="NF002469">
    <property type="entry name" value="PRK01712.1"/>
    <property type="match status" value="1"/>
</dbReference>
<evidence type="ECO:0000256" key="6">
    <source>
        <dbReference type="HAMAP-Rule" id="MF_00167"/>
    </source>
</evidence>
<keyword evidence="4 6" id="KW-0810">Translation regulation</keyword>
<dbReference type="SUPFAM" id="SSF117130">
    <property type="entry name" value="CsrA-like"/>
    <property type="match status" value="1"/>
</dbReference>
<sequence length="78" mass="8848">MLVLTRRRGEVITIGDAIEVTVLDIREDQVRIGIKAPKEIPVHRKEIYEAIKAENIRAASLPEVAVLKDLAAKYKRKE</sequence>
<gene>
    <name evidence="6" type="primary">csrA</name>
    <name evidence="7" type="ORF">EDD75_2009</name>
</gene>